<proteinExistence type="predicted"/>
<accession>A0A7T7BNI4</accession>
<reference evidence="1 2" key="1">
    <citation type="submission" date="2020-08" db="EMBL/GenBank/DDBJ databases">
        <title>The completed genome sequence of the pathogenic ascomycete fungus Penicillium digitatum.</title>
        <authorList>
            <person name="Wang M."/>
        </authorList>
    </citation>
    <scope>NUCLEOTIDE SEQUENCE [LARGE SCALE GENOMIC DNA]</scope>
    <source>
        <strain evidence="1 2">PdW03</strain>
    </source>
</reference>
<name>A0A7T7BNI4_PENDI</name>
<dbReference type="GeneID" id="90952213"/>
<dbReference type="EMBL" id="CP060777">
    <property type="protein sequence ID" value="QQK46086.1"/>
    <property type="molecule type" value="Genomic_DNA"/>
</dbReference>
<sequence>MRDLLEEESVGGRTNGFFTAEICKLQATNSHIETQLDHARGQLDESLREGHMLHVTVDQLRHKMRVLGVENKKLRDELVETRAGIAGVMQTLNSLQTEGMEIKFDDIEGSETSAIDILSVEGEI</sequence>
<organism evidence="1 2">
    <name type="scientific">Penicillium digitatum</name>
    <name type="common">Green mold</name>
    <dbReference type="NCBI Taxonomy" id="36651"/>
    <lineage>
        <taxon>Eukaryota</taxon>
        <taxon>Fungi</taxon>
        <taxon>Dikarya</taxon>
        <taxon>Ascomycota</taxon>
        <taxon>Pezizomycotina</taxon>
        <taxon>Eurotiomycetes</taxon>
        <taxon>Eurotiomycetidae</taxon>
        <taxon>Eurotiales</taxon>
        <taxon>Aspergillaceae</taxon>
        <taxon>Penicillium</taxon>
    </lineage>
</organism>
<evidence type="ECO:0000313" key="1">
    <source>
        <dbReference type="EMBL" id="QQK46086.1"/>
    </source>
</evidence>
<dbReference type="AlphaFoldDB" id="A0A7T7BNI4"/>
<protein>
    <submittedName>
        <fullName evidence="1">Uncharacterized protein</fullName>
    </submittedName>
</protein>
<dbReference type="RefSeq" id="XP_065957499.1">
    <property type="nucleotide sequence ID" value="XM_066099772.1"/>
</dbReference>
<evidence type="ECO:0000313" key="2">
    <source>
        <dbReference type="Proteomes" id="UP000595662"/>
    </source>
</evidence>
<gene>
    <name evidence="1" type="ORF">Pdw03_0984</name>
</gene>
<dbReference type="Proteomes" id="UP000595662">
    <property type="component" value="Chromosome 4"/>
</dbReference>